<dbReference type="GeneID" id="6080849"/>
<dbReference type="RefSeq" id="XP_001885215.1">
    <property type="nucleotide sequence ID" value="XM_001885180.1"/>
</dbReference>
<accession>B0DMP7</accession>
<protein>
    <submittedName>
        <fullName evidence="1">Predicted protein</fullName>
    </submittedName>
</protein>
<dbReference type="Proteomes" id="UP000001194">
    <property type="component" value="Unassembled WGS sequence"/>
</dbReference>
<dbReference type="EMBL" id="DS547119">
    <property type="protein sequence ID" value="EDR04324.1"/>
    <property type="molecule type" value="Genomic_DNA"/>
</dbReference>
<proteinExistence type="predicted"/>
<name>B0DMP7_LACBS</name>
<dbReference type="HOGENOM" id="CLU_1907058_0_0_1"/>
<reference evidence="1 2" key="1">
    <citation type="journal article" date="2008" name="Nature">
        <title>The genome of Laccaria bicolor provides insights into mycorrhizal symbiosis.</title>
        <authorList>
            <person name="Martin F."/>
            <person name="Aerts A."/>
            <person name="Ahren D."/>
            <person name="Brun A."/>
            <person name="Danchin E.G.J."/>
            <person name="Duchaussoy F."/>
            <person name="Gibon J."/>
            <person name="Kohler A."/>
            <person name="Lindquist E."/>
            <person name="Pereda V."/>
            <person name="Salamov A."/>
            <person name="Shapiro H.J."/>
            <person name="Wuyts J."/>
            <person name="Blaudez D."/>
            <person name="Buee M."/>
            <person name="Brokstein P."/>
            <person name="Canbaeck B."/>
            <person name="Cohen D."/>
            <person name="Courty P.E."/>
            <person name="Coutinho P.M."/>
            <person name="Delaruelle C."/>
            <person name="Detter J.C."/>
            <person name="Deveau A."/>
            <person name="DiFazio S."/>
            <person name="Duplessis S."/>
            <person name="Fraissinet-Tachet L."/>
            <person name="Lucic E."/>
            <person name="Frey-Klett P."/>
            <person name="Fourrey C."/>
            <person name="Feussner I."/>
            <person name="Gay G."/>
            <person name="Grimwood J."/>
            <person name="Hoegger P.J."/>
            <person name="Jain P."/>
            <person name="Kilaru S."/>
            <person name="Labbe J."/>
            <person name="Lin Y.C."/>
            <person name="Legue V."/>
            <person name="Le Tacon F."/>
            <person name="Marmeisse R."/>
            <person name="Melayah D."/>
            <person name="Montanini B."/>
            <person name="Muratet M."/>
            <person name="Nehls U."/>
            <person name="Niculita-Hirzel H."/>
            <person name="Oudot-Le Secq M.P."/>
            <person name="Peter M."/>
            <person name="Quesneville H."/>
            <person name="Rajashekar B."/>
            <person name="Reich M."/>
            <person name="Rouhier N."/>
            <person name="Schmutz J."/>
            <person name="Yin T."/>
            <person name="Chalot M."/>
            <person name="Henrissat B."/>
            <person name="Kuees U."/>
            <person name="Lucas S."/>
            <person name="Van de Peer Y."/>
            <person name="Podila G.K."/>
            <person name="Polle A."/>
            <person name="Pukkila P.J."/>
            <person name="Richardson P.M."/>
            <person name="Rouze P."/>
            <person name="Sanders I.R."/>
            <person name="Stajich J.E."/>
            <person name="Tunlid A."/>
            <person name="Tuskan G."/>
            <person name="Grigoriev I.V."/>
        </authorList>
    </citation>
    <scope>NUCLEOTIDE SEQUENCE [LARGE SCALE GENOMIC DNA]</scope>
    <source>
        <strain evidence="2">S238N-H82 / ATCC MYA-4686</strain>
    </source>
</reference>
<dbReference type="KEGG" id="lbc:LACBIDRAFT_330853"/>
<organism evidence="2">
    <name type="scientific">Laccaria bicolor (strain S238N-H82 / ATCC MYA-4686)</name>
    <name type="common">Bicoloured deceiver</name>
    <name type="synonym">Laccaria laccata var. bicolor</name>
    <dbReference type="NCBI Taxonomy" id="486041"/>
    <lineage>
        <taxon>Eukaryota</taxon>
        <taxon>Fungi</taxon>
        <taxon>Dikarya</taxon>
        <taxon>Basidiomycota</taxon>
        <taxon>Agaricomycotina</taxon>
        <taxon>Agaricomycetes</taxon>
        <taxon>Agaricomycetidae</taxon>
        <taxon>Agaricales</taxon>
        <taxon>Agaricineae</taxon>
        <taxon>Hydnangiaceae</taxon>
        <taxon>Laccaria</taxon>
    </lineage>
</organism>
<dbReference type="InParanoid" id="B0DMP7"/>
<evidence type="ECO:0000313" key="1">
    <source>
        <dbReference type="EMBL" id="EDR04324.1"/>
    </source>
</evidence>
<evidence type="ECO:0000313" key="2">
    <source>
        <dbReference type="Proteomes" id="UP000001194"/>
    </source>
</evidence>
<gene>
    <name evidence="1" type="ORF">LACBIDRAFT_330853</name>
</gene>
<sequence>MPSSTTADVSHASIVSSFAPTYSAIRSPKLDQRLEPLGYPNPDALFVVTYMVYVPPSGPNLCPYHKNSLSPDSALTQRRSSVYSQQEYFGLFGVAYTPFLLQGKEGLEAVAQHVGYSPKAKCRVLGDSAHRPQ</sequence>
<keyword evidence="2" id="KW-1185">Reference proteome</keyword>
<dbReference type="AlphaFoldDB" id="B0DMP7"/>